<comment type="caution">
    <text evidence="1">The sequence shown here is derived from an EMBL/GenBank/DDBJ whole genome shotgun (WGS) entry which is preliminary data.</text>
</comment>
<evidence type="ECO:0000313" key="1">
    <source>
        <dbReference type="EMBL" id="KAK3235111.1"/>
    </source>
</evidence>
<dbReference type="Proteomes" id="UP001190700">
    <property type="component" value="Unassembled WGS sequence"/>
</dbReference>
<proteinExistence type="predicted"/>
<organism evidence="1 2">
    <name type="scientific">Cymbomonas tetramitiformis</name>
    <dbReference type="NCBI Taxonomy" id="36881"/>
    <lineage>
        <taxon>Eukaryota</taxon>
        <taxon>Viridiplantae</taxon>
        <taxon>Chlorophyta</taxon>
        <taxon>Pyramimonadophyceae</taxon>
        <taxon>Pyramimonadales</taxon>
        <taxon>Pyramimonadaceae</taxon>
        <taxon>Cymbomonas</taxon>
    </lineage>
</organism>
<accession>A0AAE0BEQ1</accession>
<sequence length="147" mass="16127">MPSTIYVQSVRTANSRTTLTSMAARASTYISPQFHRGREDVLVACHGEEHNSQLSLDSLLGAFVFHAANLVASWAPDNPAPSVHAFHTHSTPVTPVLEVREGHQEGVIAQVAEEAWPMRPARAPPLVHSRYVRSVAARKELRVLGLF</sequence>
<gene>
    <name evidence="1" type="ORF">CYMTET_54678</name>
</gene>
<dbReference type="EMBL" id="LGRX02035366">
    <property type="protein sequence ID" value="KAK3235111.1"/>
    <property type="molecule type" value="Genomic_DNA"/>
</dbReference>
<keyword evidence="2" id="KW-1185">Reference proteome</keyword>
<name>A0AAE0BEQ1_9CHLO</name>
<protein>
    <submittedName>
        <fullName evidence="1">Uncharacterized protein</fullName>
    </submittedName>
</protein>
<dbReference type="AlphaFoldDB" id="A0AAE0BEQ1"/>
<reference evidence="1 2" key="1">
    <citation type="journal article" date="2015" name="Genome Biol. Evol.">
        <title>Comparative Genomics of a Bacterivorous Green Alga Reveals Evolutionary Causalities and Consequences of Phago-Mixotrophic Mode of Nutrition.</title>
        <authorList>
            <person name="Burns J.A."/>
            <person name="Paasch A."/>
            <person name="Narechania A."/>
            <person name="Kim E."/>
        </authorList>
    </citation>
    <scope>NUCLEOTIDE SEQUENCE [LARGE SCALE GENOMIC DNA]</scope>
    <source>
        <strain evidence="1 2">PLY_AMNH</strain>
    </source>
</reference>
<evidence type="ECO:0000313" key="2">
    <source>
        <dbReference type="Proteomes" id="UP001190700"/>
    </source>
</evidence>